<evidence type="ECO:0000256" key="1">
    <source>
        <dbReference type="ARBA" id="ARBA00001971"/>
    </source>
</evidence>
<keyword evidence="4 9" id="KW-0349">Heme</keyword>
<evidence type="ECO:0000256" key="8">
    <source>
        <dbReference type="ARBA" id="ARBA00023033"/>
    </source>
</evidence>
<comment type="cofactor">
    <cofactor evidence="1 9">
        <name>heme</name>
        <dbReference type="ChEBI" id="CHEBI:30413"/>
    </cofactor>
</comment>
<dbReference type="GO" id="GO:0016705">
    <property type="term" value="F:oxidoreductase activity, acting on paired donors, with incorporation or reduction of molecular oxygen"/>
    <property type="evidence" value="ECO:0007669"/>
    <property type="project" value="InterPro"/>
</dbReference>
<keyword evidence="5 9" id="KW-0479">Metal-binding</keyword>
<evidence type="ECO:0000256" key="5">
    <source>
        <dbReference type="ARBA" id="ARBA00022723"/>
    </source>
</evidence>
<dbReference type="PRINTS" id="PR00385">
    <property type="entry name" value="P450"/>
</dbReference>
<dbReference type="OrthoDB" id="2789670at2759"/>
<dbReference type="AlphaFoldDB" id="A0A5C3M9C6"/>
<evidence type="ECO:0000313" key="12">
    <source>
        <dbReference type="Proteomes" id="UP000308652"/>
    </source>
</evidence>
<evidence type="ECO:0000256" key="6">
    <source>
        <dbReference type="ARBA" id="ARBA00023002"/>
    </source>
</evidence>
<keyword evidence="6 10" id="KW-0560">Oxidoreductase</keyword>
<dbReference type="PROSITE" id="PS00086">
    <property type="entry name" value="CYTOCHROME_P450"/>
    <property type="match status" value="1"/>
</dbReference>
<dbReference type="SUPFAM" id="SSF48264">
    <property type="entry name" value="Cytochrome P450"/>
    <property type="match status" value="1"/>
</dbReference>
<dbReference type="PANTHER" id="PTHR46300">
    <property type="entry name" value="P450, PUTATIVE (EUROFUNG)-RELATED-RELATED"/>
    <property type="match status" value="1"/>
</dbReference>
<dbReference type="InterPro" id="IPR001128">
    <property type="entry name" value="Cyt_P450"/>
</dbReference>
<dbReference type="PRINTS" id="PR00463">
    <property type="entry name" value="EP450I"/>
</dbReference>
<keyword evidence="8 10" id="KW-0503">Monooxygenase</keyword>
<dbReference type="InterPro" id="IPR002401">
    <property type="entry name" value="Cyt_P450_E_grp-I"/>
</dbReference>
<accession>A0A5C3M9C6</accession>
<dbReference type="CDD" id="cd11065">
    <property type="entry name" value="CYP64-like"/>
    <property type="match status" value="1"/>
</dbReference>
<dbReference type="GO" id="GO:0004497">
    <property type="term" value="F:monooxygenase activity"/>
    <property type="evidence" value="ECO:0007669"/>
    <property type="project" value="UniProtKB-KW"/>
</dbReference>
<keyword evidence="7 9" id="KW-0408">Iron</keyword>
<dbReference type="InterPro" id="IPR017972">
    <property type="entry name" value="Cyt_P450_CS"/>
</dbReference>
<proteinExistence type="inferred from homology"/>
<dbReference type="EMBL" id="ML213606">
    <property type="protein sequence ID" value="TFK37751.1"/>
    <property type="molecule type" value="Genomic_DNA"/>
</dbReference>
<evidence type="ECO:0000256" key="9">
    <source>
        <dbReference type="PIRSR" id="PIRSR602401-1"/>
    </source>
</evidence>
<dbReference type="InterPro" id="IPR036396">
    <property type="entry name" value="Cyt_P450_sf"/>
</dbReference>
<name>A0A5C3M9C6_9AGAR</name>
<sequence length="518" mass="57088">MASLTNPVLAVVVATLAIAIVQRLLKKTIRAAPLPPGPKGLPIIGNLRDMPEPGQEWFTFTDLAKQYGEIVHLEVFGQSIVILNSTKATTELFDRRSSNYSDRPGTVMVNDILGWGDWIIGFMPYGEFWRRHRKIFHNFFHPKAVTAYQPVQRNAIKTMLKELHDTPSGFANHVLRYTGTVILDIMYGYKVKAENDSYVSLAKEANEGFIRVAGHTFLVDLIPGLRRLPSWLPGMGSLRSAEIYKKNAFNLRDTPFELLKASIANGTVTPCLASDILAAADPNTDDADVLRNCAGAAYGAAADTTMSTLVTLILAMALNPEVQKKAQAEVDAALAGDSERLPDLNDMPSMPYLQSCISEALRWRPPIPMAIPHKNINEDVYEGYSIPAGSVVLGNVWGILHDENVYPEPETFRPERFLTKDGNVVSQDPVSTAFGFGRRICPGKYLALNSAFLAFSSILASYDISNPTDVNGNKLTKPVDYTTALLPLLFLLSQPPDCLQRQIHHTLSREGRKGYADG</sequence>
<dbReference type="GO" id="GO:0020037">
    <property type="term" value="F:heme binding"/>
    <property type="evidence" value="ECO:0007669"/>
    <property type="project" value="InterPro"/>
</dbReference>
<dbReference type="InterPro" id="IPR050364">
    <property type="entry name" value="Cytochrome_P450_fung"/>
</dbReference>
<evidence type="ECO:0000256" key="3">
    <source>
        <dbReference type="ARBA" id="ARBA00010617"/>
    </source>
</evidence>
<comment type="similarity">
    <text evidence="3 10">Belongs to the cytochrome P450 family.</text>
</comment>
<dbReference type="Pfam" id="PF00067">
    <property type="entry name" value="p450"/>
    <property type="match status" value="1"/>
</dbReference>
<gene>
    <name evidence="11" type="ORF">BDQ12DRAFT_684631</name>
</gene>
<evidence type="ECO:0000256" key="10">
    <source>
        <dbReference type="RuleBase" id="RU000461"/>
    </source>
</evidence>
<dbReference type="PANTHER" id="PTHR46300:SF7">
    <property type="entry name" value="P450, PUTATIVE (EUROFUNG)-RELATED"/>
    <property type="match status" value="1"/>
</dbReference>
<evidence type="ECO:0000256" key="7">
    <source>
        <dbReference type="ARBA" id="ARBA00023004"/>
    </source>
</evidence>
<organism evidence="11 12">
    <name type="scientific">Crucibulum laeve</name>
    <dbReference type="NCBI Taxonomy" id="68775"/>
    <lineage>
        <taxon>Eukaryota</taxon>
        <taxon>Fungi</taxon>
        <taxon>Dikarya</taxon>
        <taxon>Basidiomycota</taxon>
        <taxon>Agaricomycotina</taxon>
        <taxon>Agaricomycetes</taxon>
        <taxon>Agaricomycetidae</taxon>
        <taxon>Agaricales</taxon>
        <taxon>Agaricineae</taxon>
        <taxon>Nidulariaceae</taxon>
        <taxon>Crucibulum</taxon>
    </lineage>
</organism>
<dbReference type="STRING" id="68775.A0A5C3M9C6"/>
<feature type="binding site" description="axial binding residue" evidence="9">
    <location>
        <position position="441"/>
    </location>
    <ligand>
        <name>heme</name>
        <dbReference type="ChEBI" id="CHEBI:30413"/>
    </ligand>
    <ligandPart>
        <name>Fe</name>
        <dbReference type="ChEBI" id="CHEBI:18248"/>
    </ligandPart>
</feature>
<evidence type="ECO:0000256" key="2">
    <source>
        <dbReference type="ARBA" id="ARBA00005179"/>
    </source>
</evidence>
<evidence type="ECO:0000256" key="4">
    <source>
        <dbReference type="ARBA" id="ARBA00022617"/>
    </source>
</evidence>
<evidence type="ECO:0000313" key="11">
    <source>
        <dbReference type="EMBL" id="TFK37751.1"/>
    </source>
</evidence>
<dbReference type="GO" id="GO:0005506">
    <property type="term" value="F:iron ion binding"/>
    <property type="evidence" value="ECO:0007669"/>
    <property type="project" value="InterPro"/>
</dbReference>
<keyword evidence="12" id="KW-1185">Reference proteome</keyword>
<protein>
    <submittedName>
        <fullName evidence="11">Cytochrome P450</fullName>
    </submittedName>
</protein>
<dbReference type="Proteomes" id="UP000308652">
    <property type="component" value="Unassembled WGS sequence"/>
</dbReference>
<comment type="pathway">
    <text evidence="2">Secondary metabolite biosynthesis.</text>
</comment>
<dbReference type="Gene3D" id="1.10.630.10">
    <property type="entry name" value="Cytochrome P450"/>
    <property type="match status" value="1"/>
</dbReference>
<reference evidence="11 12" key="1">
    <citation type="journal article" date="2019" name="Nat. Ecol. Evol.">
        <title>Megaphylogeny resolves global patterns of mushroom evolution.</title>
        <authorList>
            <person name="Varga T."/>
            <person name="Krizsan K."/>
            <person name="Foldi C."/>
            <person name="Dima B."/>
            <person name="Sanchez-Garcia M."/>
            <person name="Sanchez-Ramirez S."/>
            <person name="Szollosi G.J."/>
            <person name="Szarkandi J.G."/>
            <person name="Papp V."/>
            <person name="Albert L."/>
            <person name="Andreopoulos W."/>
            <person name="Angelini C."/>
            <person name="Antonin V."/>
            <person name="Barry K.W."/>
            <person name="Bougher N.L."/>
            <person name="Buchanan P."/>
            <person name="Buyck B."/>
            <person name="Bense V."/>
            <person name="Catcheside P."/>
            <person name="Chovatia M."/>
            <person name="Cooper J."/>
            <person name="Damon W."/>
            <person name="Desjardin D."/>
            <person name="Finy P."/>
            <person name="Geml J."/>
            <person name="Haridas S."/>
            <person name="Hughes K."/>
            <person name="Justo A."/>
            <person name="Karasinski D."/>
            <person name="Kautmanova I."/>
            <person name="Kiss B."/>
            <person name="Kocsube S."/>
            <person name="Kotiranta H."/>
            <person name="LaButti K.M."/>
            <person name="Lechner B.E."/>
            <person name="Liimatainen K."/>
            <person name="Lipzen A."/>
            <person name="Lukacs Z."/>
            <person name="Mihaltcheva S."/>
            <person name="Morgado L.N."/>
            <person name="Niskanen T."/>
            <person name="Noordeloos M.E."/>
            <person name="Ohm R.A."/>
            <person name="Ortiz-Santana B."/>
            <person name="Ovrebo C."/>
            <person name="Racz N."/>
            <person name="Riley R."/>
            <person name="Savchenko A."/>
            <person name="Shiryaev A."/>
            <person name="Soop K."/>
            <person name="Spirin V."/>
            <person name="Szebenyi C."/>
            <person name="Tomsovsky M."/>
            <person name="Tulloss R.E."/>
            <person name="Uehling J."/>
            <person name="Grigoriev I.V."/>
            <person name="Vagvolgyi C."/>
            <person name="Papp T."/>
            <person name="Martin F.M."/>
            <person name="Miettinen O."/>
            <person name="Hibbett D.S."/>
            <person name="Nagy L.G."/>
        </authorList>
    </citation>
    <scope>NUCLEOTIDE SEQUENCE [LARGE SCALE GENOMIC DNA]</scope>
    <source>
        <strain evidence="11 12">CBS 166.37</strain>
    </source>
</reference>